<evidence type="ECO:0000313" key="5">
    <source>
        <dbReference type="EMBL" id="CAH1640215.1"/>
    </source>
</evidence>
<keyword evidence="2" id="KW-0175">Coiled coil</keyword>
<feature type="region of interest" description="Disordered" evidence="3">
    <location>
        <begin position="690"/>
        <end position="711"/>
    </location>
</feature>
<comment type="subcellular location">
    <subcellularLocation>
        <location evidence="1">Nucleus</location>
    </subcellularLocation>
</comment>
<sequence length="817" mass="90198">MSTRRARVKAVISLPPRRKNNEAADKANEPVKEAAEKPIKSPRTPRGSLKSQDSIDRQSPKPGSPLRSPRSGNVLRQQERVPSPLVQAEVTKEAALTPKKAAKVSVITSVNSAKSSVFVSPKRVASPFRKLTPSPLVHTSVSVQRVTPLTPEKVARIYKLDGNKIVESETSTTSSRRKRGSKDASTSNVASDVPDDYNVPSVPESITEDTVMDGIVPLQSLSSSGPKPLALLKNEIISENVEVSFDPIVPLPSPSKVRQKLRPVPRLAPLRRNSVQGSASESEDESRRALLSSGGTSTPAPPSRQRERSETHTPQPVLPTPNKEINRIRQDSVCSSVSQLTTATQPPTATSPTKEKQVSKTRRLDMSRRMAAMRRRREAVKKDTLTMYDLIFYNPTTNPIVPDDDEIEAKKLNEKEEAARNAKQAEDKEDDEPEQDAAPVPQIKLGPNGEIMLDEQSLVIKQSQKRKVSQNVVHEGAWATGSSSGRYRRTPRTADWSDAETVRFYRALAAMGTDFMLMERLFPGRTRRDLKLKFKKEERMNMAQVDKALRTTVKWDASRLEDEFQAERKEAEIRAARDKAELNKRTKENQQRRREARDLKIRMKVGELDEGHGTKALESSIFPDTSVTLTADQVILRHHEAKEKAKETKGKRGRPRLDSPSKYTISQETTRVNVTPSQPHLDMATLTKIDPKSMGKTPEKQPTPSPVVPSNIENGSLVVLTVNDPKSPAKKMLQTYIASGGGRLTPVALPNSLLNSVVTFMKKGGTPKSMSAASSPHLTSPSSVTSQDSRPSSTPGVIVNASPAKRQRHSSYTITQL</sequence>
<dbReference type="GO" id="GO:0001156">
    <property type="term" value="F:TFIIIC-class transcription factor complex binding"/>
    <property type="evidence" value="ECO:0007669"/>
    <property type="project" value="TreeGrafter"/>
</dbReference>
<feature type="domain" description="Myb-like" evidence="4">
    <location>
        <begin position="492"/>
        <end position="540"/>
    </location>
</feature>
<dbReference type="SUPFAM" id="SSF46689">
    <property type="entry name" value="Homeodomain-like"/>
    <property type="match status" value="1"/>
</dbReference>
<organism evidence="5 6">
    <name type="scientific">Spodoptera littoralis</name>
    <name type="common">Egyptian cotton leafworm</name>
    <dbReference type="NCBI Taxonomy" id="7109"/>
    <lineage>
        <taxon>Eukaryota</taxon>
        <taxon>Metazoa</taxon>
        <taxon>Ecdysozoa</taxon>
        <taxon>Arthropoda</taxon>
        <taxon>Hexapoda</taxon>
        <taxon>Insecta</taxon>
        <taxon>Pterygota</taxon>
        <taxon>Neoptera</taxon>
        <taxon>Endopterygota</taxon>
        <taxon>Lepidoptera</taxon>
        <taxon>Glossata</taxon>
        <taxon>Ditrysia</taxon>
        <taxon>Noctuoidea</taxon>
        <taxon>Noctuidae</taxon>
        <taxon>Amphipyrinae</taxon>
        <taxon>Spodoptera</taxon>
    </lineage>
</organism>
<dbReference type="SMART" id="SM00717">
    <property type="entry name" value="SANT"/>
    <property type="match status" value="1"/>
</dbReference>
<evidence type="ECO:0000256" key="1">
    <source>
        <dbReference type="ARBA" id="ARBA00004123"/>
    </source>
</evidence>
<dbReference type="GO" id="GO:0070898">
    <property type="term" value="P:RNA polymerase III preinitiation complex assembly"/>
    <property type="evidence" value="ECO:0007669"/>
    <property type="project" value="TreeGrafter"/>
</dbReference>
<feature type="compositionally biased region" description="Basic and acidic residues" evidence="3">
    <location>
        <begin position="640"/>
        <end position="659"/>
    </location>
</feature>
<dbReference type="Pfam" id="PF15963">
    <property type="entry name" value="Myb_DNA-bind_7"/>
    <property type="match status" value="1"/>
</dbReference>
<feature type="compositionally biased region" description="Basic and acidic residues" evidence="3">
    <location>
        <begin position="416"/>
        <end position="426"/>
    </location>
</feature>
<evidence type="ECO:0000259" key="4">
    <source>
        <dbReference type="SMART" id="SM00717"/>
    </source>
</evidence>
<dbReference type="PANTHER" id="PTHR22929:SF0">
    <property type="entry name" value="TRANSCRIPTION FACTOR TFIIIB COMPONENT B'' HOMOLOG"/>
    <property type="match status" value="1"/>
</dbReference>
<feature type="coiled-coil region" evidence="2">
    <location>
        <begin position="561"/>
        <end position="599"/>
    </location>
</feature>
<dbReference type="EMBL" id="LR824551">
    <property type="protein sequence ID" value="CAH1640215.1"/>
    <property type="molecule type" value="Genomic_DNA"/>
</dbReference>
<dbReference type="InterPro" id="IPR039467">
    <property type="entry name" value="TFIIIB_B''_Myb"/>
</dbReference>
<dbReference type="AlphaFoldDB" id="A0A9P0I6B5"/>
<feature type="region of interest" description="Disordered" evidence="3">
    <location>
        <begin position="1"/>
        <end position="86"/>
    </location>
</feature>
<evidence type="ECO:0000313" key="6">
    <source>
        <dbReference type="Proteomes" id="UP001153321"/>
    </source>
</evidence>
<feature type="region of interest" description="Disordered" evidence="3">
    <location>
        <begin position="247"/>
        <end position="367"/>
    </location>
</feature>
<feature type="region of interest" description="Disordered" evidence="3">
    <location>
        <begin position="640"/>
        <end position="669"/>
    </location>
</feature>
<evidence type="ECO:0000256" key="3">
    <source>
        <dbReference type="SAM" id="MobiDB-lite"/>
    </source>
</evidence>
<dbReference type="InterPro" id="IPR009057">
    <property type="entry name" value="Homeodomain-like_sf"/>
</dbReference>
<reference evidence="5" key="1">
    <citation type="submission" date="2022-02" db="EMBL/GenBank/DDBJ databases">
        <authorList>
            <person name="King R."/>
        </authorList>
    </citation>
    <scope>NUCLEOTIDE SEQUENCE</scope>
</reference>
<accession>A0A9P0I6B5</accession>
<keyword evidence="6" id="KW-1185">Reference proteome</keyword>
<gene>
    <name evidence="5" type="ORF">SPLIT_LOCUS5571</name>
</gene>
<dbReference type="InterPro" id="IPR001005">
    <property type="entry name" value="SANT/Myb"/>
</dbReference>
<dbReference type="CDD" id="cd00167">
    <property type="entry name" value="SANT"/>
    <property type="match status" value="1"/>
</dbReference>
<feature type="compositionally biased region" description="Low complexity" evidence="3">
    <location>
        <begin position="338"/>
        <end position="352"/>
    </location>
</feature>
<feature type="compositionally biased region" description="Basic and acidic residues" evidence="3">
    <location>
        <begin position="19"/>
        <end position="39"/>
    </location>
</feature>
<dbReference type="GO" id="GO:0000126">
    <property type="term" value="C:transcription factor TFIIIB complex"/>
    <property type="evidence" value="ECO:0007669"/>
    <property type="project" value="TreeGrafter"/>
</dbReference>
<dbReference type="GO" id="GO:0005634">
    <property type="term" value="C:nucleus"/>
    <property type="evidence" value="ECO:0007669"/>
    <property type="project" value="UniProtKB-SubCell"/>
</dbReference>
<feature type="region of interest" description="Disordered" evidence="3">
    <location>
        <begin position="165"/>
        <end position="210"/>
    </location>
</feature>
<feature type="compositionally biased region" description="Polar residues" evidence="3">
    <location>
        <begin position="768"/>
        <end position="795"/>
    </location>
</feature>
<dbReference type="Proteomes" id="UP001153321">
    <property type="component" value="Chromosome 20"/>
</dbReference>
<feature type="region of interest" description="Disordered" evidence="3">
    <location>
        <begin position="765"/>
        <end position="817"/>
    </location>
</feature>
<feature type="region of interest" description="Disordered" evidence="3">
    <location>
        <begin position="416"/>
        <end position="447"/>
    </location>
</feature>
<protein>
    <recommendedName>
        <fullName evidence="4">Myb-like domain-containing protein</fullName>
    </recommendedName>
</protein>
<feature type="compositionally biased region" description="Basic and acidic residues" evidence="3">
    <location>
        <begin position="690"/>
        <end position="699"/>
    </location>
</feature>
<dbReference type="PANTHER" id="PTHR22929">
    <property type="entry name" value="RNA POLYMERASE III TRANSCRIPTION INITIATION FACTOR B"/>
    <property type="match status" value="1"/>
</dbReference>
<proteinExistence type="predicted"/>
<name>A0A9P0I6B5_SPOLI</name>
<evidence type="ECO:0000256" key="2">
    <source>
        <dbReference type="SAM" id="Coils"/>
    </source>
</evidence>
<feature type="compositionally biased region" description="Low complexity" evidence="3">
    <location>
        <begin position="289"/>
        <end position="298"/>
    </location>
</feature>
<feature type="compositionally biased region" description="Basic and acidic residues" evidence="3">
    <location>
        <begin position="353"/>
        <end position="367"/>
    </location>
</feature>